<gene>
    <name evidence="3" type="ORF">EOW66_17120</name>
</gene>
<comment type="caution">
    <text evidence="3">The sequence shown here is derived from an EMBL/GenBank/DDBJ whole genome shotgun (WGS) entry which is preliminary data.</text>
</comment>
<reference evidence="3 4" key="2">
    <citation type="submission" date="2019-01" db="EMBL/GenBank/DDBJ databases">
        <title>Sinorhodobacter populi sp. nov. isolated from the symptomatic bark tissue of Populus euramericana canker.</title>
        <authorList>
            <person name="Xu G."/>
        </authorList>
    </citation>
    <scope>NUCLEOTIDE SEQUENCE [LARGE SCALE GENOMIC DNA]</scope>
    <source>
        <strain evidence="3 4">CGMCC 1.12963</strain>
    </source>
</reference>
<dbReference type="Proteomes" id="UP000288071">
    <property type="component" value="Unassembled WGS sequence"/>
</dbReference>
<dbReference type="InterPro" id="IPR041255">
    <property type="entry name" value="LpxI_N"/>
</dbReference>
<evidence type="ECO:0000259" key="2">
    <source>
        <dbReference type="Pfam" id="PF17930"/>
    </source>
</evidence>
<dbReference type="Pfam" id="PF06230">
    <property type="entry name" value="LpxI_C"/>
    <property type="match status" value="1"/>
</dbReference>
<dbReference type="Gene3D" id="3.40.140.80">
    <property type="match status" value="1"/>
</dbReference>
<reference evidence="4" key="1">
    <citation type="submission" date="2019-01" db="EMBL/GenBank/DDBJ databases">
        <title>Sinorhodobacter populi sp. nov. isolated from the symptomatic bark tissue of Populus euramericana canker.</title>
        <authorList>
            <person name="Li Y."/>
        </authorList>
    </citation>
    <scope>NUCLEOTIDE SEQUENCE [LARGE SCALE GENOMIC DNA]</scope>
    <source>
        <strain evidence="4">CGMCC 1.12963</strain>
    </source>
</reference>
<dbReference type="AlphaFoldDB" id="A0A3S3LAI9"/>
<name>A0A3S3LAI9_9RHOB</name>
<dbReference type="InterPro" id="IPR010415">
    <property type="entry name" value="LpxI_C"/>
</dbReference>
<evidence type="ECO:0000313" key="4">
    <source>
        <dbReference type="Proteomes" id="UP000288071"/>
    </source>
</evidence>
<dbReference type="RefSeq" id="WP_128157506.1">
    <property type="nucleotide sequence ID" value="NZ_JBHSOM010000012.1"/>
</dbReference>
<sequence length="270" mass="27056">MSAGSETALIAGTGGLPALLAAAAPGMLVCELDGFPSAVPGAEPLRFRIERLVPFLDALVARGVSRVCFAGAIRRPKIEPEMFDAQTAMLVPRLVGAMQAGDDATLRAVIELFEDWGLVAVGADEIAPALVPGAGVLTGAVTAADEADAERAAAIVAALGSVDVGQGAVVARGLCLAVESLPGTDAMLDFVAGYRALHPAPAGGLFFKAPKPGQDRRIDLPAIGPQTVAKAAAAGLSGIAFEAGGVLLLDRAATVAAAETAGIFLWGRAG</sequence>
<dbReference type="Gene3D" id="3.40.50.20">
    <property type="match status" value="1"/>
</dbReference>
<dbReference type="Pfam" id="PF17930">
    <property type="entry name" value="LpxI_N"/>
    <property type="match status" value="1"/>
</dbReference>
<organism evidence="3 4">
    <name type="scientific">Paenirhodobacter huangdaonensis</name>
    <dbReference type="NCBI Taxonomy" id="2501515"/>
    <lineage>
        <taxon>Bacteria</taxon>
        <taxon>Pseudomonadati</taxon>
        <taxon>Pseudomonadota</taxon>
        <taxon>Alphaproteobacteria</taxon>
        <taxon>Rhodobacterales</taxon>
        <taxon>Rhodobacter group</taxon>
        <taxon>Paenirhodobacter</taxon>
    </lineage>
</organism>
<dbReference type="PANTHER" id="PTHR39962:SF1">
    <property type="entry name" value="LPXI FAMILY PROTEIN"/>
    <property type="match status" value="1"/>
</dbReference>
<feature type="domain" description="LpxI N-terminal" evidence="2">
    <location>
        <begin position="7"/>
        <end position="130"/>
    </location>
</feature>
<evidence type="ECO:0000259" key="1">
    <source>
        <dbReference type="Pfam" id="PF06230"/>
    </source>
</evidence>
<dbReference type="EMBL" id="SAVA01000012">
    <property type="protein sequence ID" value="RWR49249.1"/>
    <property type="molecule type" value="Genomic_DNA"/>
</dbReference>
<dbReference type="InterPro" id="IPR053174">
    <property type="entry name" value="LpxI"/>
</dbReference>
<evidence type="ECO:0000313" key="3">
    <source>
        <dbReference type="EMBL" id="RWR49249.1"/>
    </source>
</evidence>
<accession>A0A3S3LAI9</accession>
<dbReference type="PANTHER" id="PTHR39962">
    <property type="entry name" value="BLL4848 PROTEIN"/>
    <property type="match status" value="1"/>
</dbReference>
<keyword evidence="4" id="KW-1185">Reference proteome</keyword>
<protein>
    <submittedName>
        <fullName evidence="3">LpxI family protein</fullName>
    </submittedName>
</protein>
<proteinExistence type="predicted"/>
<dbReference type="InterPro" id="IPR043167">
    <property type="entry name" value="LpxI_C_sf"/>
</dbReference>
<feature type="domain" description="LpxI C-terminal" evidence="1">
    <location>
        <begin position="135"/>
        <end position="266"/>
    </location>
</feature>